<keyword evidence="2 4" id="KW-0863">Zinc-finger</keyword>
<gene>
    <name evidence="7" type="ORF">ABB37_04427</name>
</gene>
<keyword evidence="3" id="KW-0862">Zinc</keyword>
<evidence type="ECO:0000256" key="4">
    <source>
        <dbReference type="PROSITE-ProRule" id="PRU00134"/>
    </source>
</evidence>
<protein>
    <recommendedName>
        <fullName evidence="6">MYND-type domain-containing protein</fullName>
    </recommendedName>
</protein>
<proteinExistence type="predicted"/>
<dbReference type="AlphaFoldDB" id="A0A0M9G2Y2"/>
<feature type="compositionally biased region" description="Gly residues" evidence="5">
    <location>
        <begin position="1"/>
        <end position="10"/>
    </location>
</feature>
<evidence type="ECO:0000256" key="5">
    <source>
        <dbReference type="SAM" id="MobiDB-lite"/>
    </source>
</evidence>
<keyword evidence="1" id="KW-0479">Metal-binding</keyword>
<accession>A0A0M9G2Y2</accession>
<dbReference type="VEuPathDB" id="TriTrypDB:LpyrH10_07_2340"/>
<dbReference type="SUPFAM" id="SSF144232">
    <property type="entry name" value="HIT/MYND zinc finger-like"/>
    <property type="match status" value="2"/>
</dbReference>
<evidence type="ECO:0000259" key="6">
    <source>
        <dbReference type="PROSITE" id="PS50865"/>
    </source>
</evidence>
<dbReference type="PROSITE" id="PS50865">
    <property type="entry name" value="ZF_MYND_2"/>
    <property type="match status" value="2"/>
</dbReference>
<feature type="compositionally biased region" description="Low complexity" evidence="5">
    <location>
        <begin position="241"/>
        <end position="252"/>
    </location>
</feature>
<dbReference type="OrthoDB" id="432970at2759"/>
<comment type="caution">
    <text evidence="7">The sequence shown here is derived from an EMBL/GenBank/DDBJ whole genome shotgun (WGS) entry which is preliminary data.</text>
</comment>
<evidence type="ECO:0000313" key="8">
    <source>
        <dbReference type="Proteomes" id="UP000037923"/>
    </source>
</evidence>
<dbReference type="InterPro" id="IPR002893">
    <property type="entry name" value="Znf_MYND"/>
</dbReference>
<evidence type="ECO:0000256" key="2">
    <source>
        <dbReference type="ARBA" id="ARBA00022771"/>
    </source>
</evidence>
<dbReference type="OMA" id="PCGLARY"/>
<dbReference type="PROSITE" id="PS01360">
    <property type="entry name" value="ZF_MYND_1"/>
    <property type="match status" value="1"/>
</dbReference>
<name>A0A0M9G2Y2_LEPPY</name>
<evidence type="ECO:0000256" key="3">
    <source>
        <dbReference type="ARBA" id="ARBA00022833"/>
    </source>
</evidence>
<evidence type="ECO:0000313" key="7">
    <source>
        <dbReference type="EMBL" id="KPA81066.1"/>
    </source>
</evidence>
<evidence type="ECO:0000256" key="1">
    <source>
        <dbReference type="ARBA" id="ARBA00022723"/>
    </source>
</evidence>
<dbReference type="GeneID" id="26904718"/>
<dbReference type="RefSeq" id="XP_015659505.1">
    <property type="nucleotide sequence ID" value="XM_015802104.1"/>
</dbReference>
<keyword evidence="8" id="KW-1185">Reference proteome</keyword>
<dbReference type="EMBL" id="LGTL01000007">
    <property type="protein sequence ID" value="KPA81066.1"/>
    <property type="molecule type" value="Genomic_DNA"/>
</dbReference>
<dbReference type="GO" id="GO:0008270">
    <property type="term" value="F:zinc ion binding"/>
    <property type="evidence" value="ECO:0007669"/>
    <property type="project" value="UniProtKB-KW"/>
</dbReference>
<feature type="domain" description="MYND-type" evidence="6">
    <location>
        <begin position="69"/>
        <end position="106"/>
    </location>
</feature>
<organism evidence="7 8">
    <name type="scientific">Leptomonas pyrrhocoris</name>
    <name type="common">Firebug parasite</name>
    <dbReference type="NCBI Taxonomy" id="157538"/>
    <lineage>
        <taxon>Eukaryota</taxon>
        <taxon>Discoba</taxon>
        <taxon>Euglenozoa</taxon>
        <taxon>Kinetoplastea</taxon>
        <taxon>Metakinetoplastina</taxon>
        <taxon>Trypanosomatida</taxon>
        <taxon>Trypanosomatidae</taxon>
        <taxon>Leishmaniinae</taxon>
        <taxon>Leptomonas</taxon>
    </lineage>
</organism>
<feature type="region of interest" description="Disordered" evidence="5">
    <location>
        <begin position="235"/>
        <end position="331"/>
    </location>
</feature>
<sequence>MNSNDGGGTAGPPATFPARSTALNPLRPTAVTIELPADASVSVNGGGISTTPSTSLANLPATGSSKEHCSFCKAVDTALYLCPCGLARYCSTVCQHAHWSLHRTVCGNSVHAVEPSWRRCDWCGRASQTLRRCACGVVYYCDVDCQRADWPYHRLVCSTVGSAAVVAALLGGPAPRTTREAATQTAHWQINVPVRRSIARSDVALDSRGVSGYASTSVPPSQQYAFAESESFAETRFLEGSSSESEPSFPRSNRTQPPPWAHGSPAPGDSALTDASLLSSNSTSATAAGRTGVAGHMDPARRLSPSRVGNVLRPHTSSGRRTPNPHPRPQSFYESLCLTASQQGSSSPSTAHFRSYTDASSTISKGTGHSSVGFTKSTTMSSGIIGAGSRYPYAVSEAEGAGNSSNVSPAISMSPVRDQPSLLAFAATSQRKIESDEQKEWAELCRQFHVDRISIELMVLPKLEEEQRMTILKEEVMWCIVTGYPAAKSLKQRVLRRDK</sequence>
<feature type="region of interest" description="Disordered" evidence="5">
    <location>
        <begin position="1"/>
        <end position="21"/>
    </location>
</feature>
<dbReference type="Gene3D" id="6.10.140.2220">
    <property type="match status" value="2"/>
</dbReference>
<reference evidence="7 8" key="1">
    <citation type="submission" date="2015-07" db="EMBL/GenBank/DDBJ databases">
        <title>High-quality genome of monoxenous trypanosomatid Leptomonas pyrrhocoris.</title>
        <authorList>
            <person name="Flegontov P."/>
            <person name="Butenko A."/>
            <person name="Firsov S."/>
            <person name="Vlcek C."/>
            <person name="Logacheva M.D."/>
            <person name="Field M."/>
            <person name="Filatov D."/>
            <person name="Flegontova O."/>
            <person name="Gerasimov E."/>
            <person name="Jackson A.P."/>
            <person name="Kelly S."/>
            <person name="Opperdoes F."/>
            <person name="O'Reilly A."/>
            <person name="Votypka J."/>
            <person name="Yurchenko V."/>
            <person name="Lukes J."/>
        </authorList>
    </citation>
    <scope>NUCLEOTIDE SEQUENCE [LARGE SCALE GENOMIC DNA]</scope>
    <source>
        <strain evidence="7">H10</strain>
    </source>
</reference>
<dbReference type="Pfam" id="PF01753">
    <property type="entry name" value="zf-MYND"/>
    <property type="match status" value="2"/>
</dbReference>
<feature type="region of interest" description="Disordered" evidence="5">
    <location>
        <begin position="360"/>
        <end position="379"/>
    </location>
</feature>
<dbReference type="Proteomes" id="UP000037923">
    <property type="component" value="Unassembled WGS sequence"/>
</dbReference>
<feature type="domain" description="MYND-type" evidence="6">
    <location>
        <begin position="120"/>
        <end position="157"/>
    </location>
</feature>
<feature type="compositionally biased region" description="Low complexity" evidence="5">
    <location>
        <begin position="269"/>
        <end position="288"/>
    </location>
</feature>